<protein>
    <recommendedName>
        <fullName evidence="3">Gamma-glutamyltransferase</fullName>
    </recommendedName>
</protein>
<feature type="non-terminal residue" evidence="1">
    <location>
        <position position="247"/>
    </location>
</feature>
<dbReference type="Proteomes" id="UP000017836">
    <property type="component" value="Unassembled WGS sequence"/>
</dbReference>
<organism evidence="1 2">
    <name type="scientific">Amborella trichopoda</name>
    <dbReference type="NCBI Taxonomy" id="13333"/>
    <lineage>
        <taxon>Eukaryota</taxon>
        <taxon>Viridiplantae</taxon>
        <taxon>Streptophyta</taxon>
        <taxon>Embryophyta</taxon>
        <taxon>Tracheophyta</taxon>
        <taxon>Spermatophyta</taxon>
        <taxon>Magnoliopsida</taxon>
        <taxon>Amborellales</taxon>
        <taxon>Amborellaceae</taxon>
        <taxon>Amborella</taxon>
    </lineage>
</organism>
<name>U5CX38_AMBTC</name>
<sequence>MYEHNPAGKFQGGLSVAVPGELKGLHEAWEKYGKRPWKELVQPAIDLAEKGFRVSPFLAYEMEQSEDAISRDPGLREKFMKDGTLLQPGDLCRDLQLASTLQKIADEGPSVFYNGPVGRDLVADIQDKGGIITLEDLQGYTVQRRTPISKKVMGREIITMPPPSSGGVGALLVLNILAQYGELSGPLGLHRMVEALKEMFAMRMGLGDPDFEDVEPVVDAMLADVVARYLKNTIDDNTAHDPFFPIQ</sequence>
<accession>U5CX38</accession>
<keyword evidence="2" id="KW-1185">Reference proteome</keyword>
<dbReference type="EMBL" id="KI397054">
    <property type="protein sequence ID" value="ERM96755.1"/>
    <property type="molecule type" value="Genomic_DNA"/>
</dbReference>
<dbReference type="PANTHER" id="PTHR11686">
    <property type="entry name" value="GAMMA GLUTAMYL TRANSPEPTIDASE"/>
    <property type="match status" value="1"/>
</dbReference>
<dbReference type="GO" id="GO:0006751">
    <property type="term" value="P:glutathione catabolic process"/>
    <property type="evidence" value="ECO:0000318"/>
    <property type="project" value="GO_Central"/>
</dbReference>
<dbReference type="PANTHER" id="PTHR11686:SF34">
    <property type="entry name" value="GLUTATHIONE HYDROLASE 1-RELATED"/>
    <property type="match status" value="1"/>
</dbReference>
<proteinExistence type="predicted"/>
<dbReference type="PRINTS" id="PR01210">
    <property type="entry name" value="GGTRANSPTASE"/>
</dbReference>
<dbReference type="AlphaFoldDB" id="U5CX38"/>
<evidence type="ECO:0000313" key="2">
    <source>
        <dbReference type="Proteomes" id="UP000017836"/>
    </source>
</evidence>
<dbReference type="Gramene" id="ERM96755">
    <property type="protein sequence ID" value="ERM96755"/>
    <property type="gene ID" value="AMTR_s05215p00000460"/>
</dbReference>
<dbReference type="OMA" id="HEAWEKY"/>
<gene>
    <name evidence="1" type="ORF">AMTR_s05215p00000460</name>
</gene>
<dbReference type="STRING" id="13333.U5CX38"/>
<dbReference type="HOGENOM" id="CLU_014813_2_1_1"/>
<dbReference type="InterPro" id="IPR043138">
    <property type="entry name" value="GGT_lsub"/>
</dbReference>
<dbReference type="Gene3D" id="1.10.246.130">
    <property type="match status" value="1"/>
</dbReference>
<dbReference type="InterPro" id="IPR000101">
    <property type="entry name" value="GGT_peptidase"/>
</dbReference>
<dbReference type="Pfam" id="PF01019">
    <property type="entry name" value="G_glu_transpept"/>
    <property type="match status" value="1"/>
</dbReference>
<dbReference type="SUPFAM" id="SSF56235">
    <property type="entry name" value="N-terminal nucleophile aminohydrolases (Ntn hydrolases)"/>
    <property type="match status" value="1"/>
</dbReference>
<dbReference type="FunFam" id="1.10.246.130:FF:000001">
    <property type="entry name" value="Gamma-glutamyltransferase 5 isoform 1"/>
    <property type="match status" value="1"/>
</dbReference>
<evidence type="ECO:0000313" key="1">
    <source>
        <dbReference type="EMBL" id="ERM96755.1"/>
    </source>
</evidence>
<dbReference type="eggNOG" id="KOG2410">
    <property type="taxonomic scope" value="Eukaryota"/>
</dbReference>
<evidence type="ECO:0008006" key="3">
    <source>
        <dbReference type="Google" id="ProtNLM"/>
    </source>
</evidence>
<reference evidence="2" key="1">
    <citation type="journal article" date="2013" name="Science">
        <title>The Amborella genome and the evolution of flowering plants.</title>
        <authorList>
            <consortium name="Amborella Genome Project"/>
        </authorList>
    </citation>
    <scope>NUCLEOTIDE SEQUENCE [LARGE SCALE GENOMIC DNA]</scope>
</reference>
<dbReference type="GO" id="GO:0005886">
    <property type="term" value="C:plasma membrane"/>
    <property type="evidence" value="ECO:0000318"/>
    <property type="project" value="GO_Central"/>
</dbReference>
<dbReference type="InterPro" id="IPR029055">
    <property type="entry name" value="Ntn_hydrolases_N"/>
</dbReference>
<dbReference type="GO" id="GO:0036374">
    <property type="term" value="F:glutathione hydrolase activity"/>
    <property type="evidence" value="ECO:0000318"/>
    <property type="project" value="GO_Central"/>
</dbReference>